<reference evidence="1 2" key="1">
    <citation type="submission" date="2022-01" db="EMBL/GenBank/DDBJ databases">
        <title>Octadecabacter sp. nov., isolated from a marine alga.</title>
        <authorList>
            <person name="Jin M.S."/>
            <person name="Kim H.M."/>
            <person name="Han D.M."/>
            <person name="Jung J.J."/>
            <person name="Jeon C.O."/>
        </authorList>
    </citation>
    <scope>NUCLEOTIDE SEQUENCE [LARGE SCALE GENOMIC DNA]</scope>
    <source>
        <strain evidence="1 2">G9-8</strain>
    </source>
</reference>
<dbReference type="SUPFAM" id="SSF52540">
    <property type="entry name" value="P-loop containing nucleoside triphosphate hydrolases"/>
    <property type="match status" value="1"/>
</dbReference>
<keyword evidence="2" id="KW-1185">Reference proteome</keyword>
<evidence type="ECO:0000313" key="1">
    <source>
        <dbReference type="EMBL" id="MCF2872989.1"/>
    </source>
</evidence>
<sequence length="303" mass="34160">MPQSIALHIGAHKTASSHLQNVLYKNRGLLADDGIRIYGPRYLRMPGRNLAAMFGLSWSESPPPRRTPKRQLKFLVKGRRHLVLSEENFVGNLADLKGRTVLPIYPTGRDRIAELVAKWAPVETDLFVAVRDPASFLGSAYSQAMFGGFHIRPRQFRLRNDWRAVDWADYIDGLRTIDGLRRIYVWRQEDYHQSQSLIVKHLTRISDVEPLKFIDKRVHQGLSVTAVQTTLEASSAGEKGTLARDARRAFPVGKDHSLFELYSSSTLRKSRDIYAAQMARIAQMDGVTVLQSPPTGDATQPQG</sequence>
<dbReference type="InterPro" id="IPR027417">
    <property type="entry name" value="P-loop_NTPase"/>
</dbReference>
<accession>A0ABS9D0I9</accession>
<evidence type="ECO:0008006" key="3">
    <source>
        <dbReference type="Google" id="ProtNLM"/>
    </source>
</evidence>
<name>A0ABS9D0I9_9RHOB</name>
<gene>
    <name evidence="1" type="ORF">L0664_18135</name>
</gene>
<evidence type="ECO:0000313" key="2">
    <source>
        <dbReference type="Proteomes" id="UP001200557"/>
    </source>
</evidence>
<organism evidence="1 2">
    <name type="scientific">Octadecabacter dasysiphoniae</name>
    <dbReference type="NCBI Taxonomy" id="2909341"/>
    <lineage>
        <taxon>Bacteria</taxon>
        <taxon>Pseudomonadati</taxon>
        <taxon>Pseudomonadota</taxon>
        <taxon>Alphaproteobacteria</taxon>
        <taxon>Rhodobacterales</taxon>
        <taxon>Roseobacteraceae</taxon>
        <taxon>Octadecabacter</taxon>
    </lineage>
</organism>
<comment type="caution">
    <text evidence="1">The sequence shown here is derived from an EMBL/GenBank/DDBJ whole genome shotgun (WGS) entry which is preliminary data.</text>
</comment>
<proteinExistence type="predicted"/>
<dbReference type="Gene3D" id="3.40.50.300">
    <property type="entry name" value="P-loop containing nucleotide triphosphate hydrolases"/>
    <property type="match status" value="1"/>
</dbReference>
<dbReference type="EMBL" id="JAKGAQ010000007">
    <property type="protein sequence ID" value="MCF2872989.1"/>
    <property type="molecule type" value="Genomic_DNA"/>
</dbReference>
<protein>
    <recommendedName>
        <fullName evidence="3">Sulfotransferase family protein</fullName>
    </recommendedName>
</protein>
<dbReference type="Proteomes" id="UP001200557">
    <property type="component" value="Unassembled WGS sequence"/>
</dbReference>